<dbReference type="GO" id="GO:0031410">
    <property type="term" value="C:cytoplasmic vesicle"/>
    <property type="evidence" value="ECO:0007669"/>
    <property type="project" value="TreeGrafter"/>
</dbReference>
<dbReference type="InterPro" id="IPR013783">
    <property type="entry name" value="Ig-like_fold"/>
</dbReference>
<evidence type="ECO:0000313" key="4">
    <source>
        <dbReference type="Proteomes" id="UP000032702"/>
    </source>
</evidence>
<evidence type="ECO:0000313" key="3">
    <source>
        <dbReference type="EMBL" id="EAU64101.1"/>
    </source>
</evidence>
<feature type="region of interest" description="Disordered" evidence="1">
    <location>
        <begin position="47"/>
        <end position="66"/>
    </location>
</feature>
<feature type="chain" id="PRO_5004167353" evidence="2">
    <location>
        <begin position="24"/>
        <end position="495"/>
    </location>
</feature>
<evidence type="ECO:0000256" key="1">
    <source>
        <dbReference type="SAM" id="MobiDB-lite"/>
    </source>
</evidence>
<proteinExistence type="predicted"/>
<accession>Q08UE3</accession>
<reference evidence="3 4" key="1">
    <citation type="submission" date="2006-04" db="EMBL/GenBank/DDBJ databases">
        <authorList>
            <person name="Nierman W.C."/>
        </authorList>
    </citation>
    <scope>NUCLEOTIDE SEQUENCE [LARGE SCALE GENOMIC DNA]</scope>
    <source>
        <strain evidence="3 4">DW4/3-1</strain>
    </source>
</reference>
<dbReference type="Gene3D" id="2.60.40.10">
    <property type="entry name" value="Immunoglobulins"/>
    <property type="match status" value="4"/>
</dbReference>
<feature type="signal peptide" evidence="2">
    <location>
        <begin position="1"/>
        <end position="23"/>
    </location>
</feature>
<dbReference type="InterPro" id="IPR029865">
    <property type="entry name" value="KIAA0319-like"/>
</dbReference>
<dbReference type="EMBL" id="AAMD01000130">
    <property type="protein sequence ID" value="EAU64101.1"/>
    <property type="molecule type" value="Genomic_DNA"/>
</dbReference>
<feature type="compositionally biased region" description="Polar residues" evidence="1">
    <location>
        <begin position="478"/>
        <end position="495"/>
    </location>
</feature>
<dbReference type="AlphaFoldDB" id="Q08UE3"/>
<dbReference type="GO" id="GO:0016020">
    <property type="term" value="C:membrane"/>
    <property type="evidence" value="ECO:0007669"/>
    <property type="project" value="TreeGrafter"/>
</dbReference>
<keyword evidence="2" id="KW-0732">Signal</keyword>
<feature type="compositionally biased region" description="Pro residues" evidence="1">
    <location>
        <begin position="450"/>
        <end position="460"/>
    </location>
</feature>
<dbReference type="Pfam" id="PF22352">
    <property type="entry name" value="K319L-like_PKD"/>
    <property type="match status" value="3"/>
</dbReference>
<feature type="compositionally biased region" description="Polar residues" evidence="1">
    <location>
        <begin position="49"/>
        <end position="65"/>
    </location>
</feature>
<dbReference type="Proteomes" id="UP000032702">
    <property type="component" value="Unassembled WGS sequence"/>
</dbReference>
<gene>
    <name evidence="3" type="ORF">STIAU_7107</name>
</gene>
<comment type="caution">
    <text evidence="3">The sequence shown here is derived from an EMBL/GenBank/DDBJ whole genome shotgun (WGS) entry which is preliminary data.</text>
</comment>
<protein>
    <submittedName>
        <fullName evidence="3">Endo-chitinase</fullName>
    </submittedName>
</protein>
<sequence>MRSPETSWMGLLLVLLVGTSAGGNPPTAAARATANGKPVAVISGPATVTEGTPTPVTLDGSGSTDPDNDPLTYQWRQTAGPAVTLSSTTHTKPTFPVPAVTADTLLTFELVVNDGTLDSEPAAFNVTVTHVNQPPTANAGEDQTVNAGDTVTLKGSASDPDGDALTYAWSVLNPPEGIVIELTGATTATPSFKAPSFTTGKQLTLTFVLIVSAGGQTSAPDTITITIQMPNRLPVGKAPANFEVKEGTAVTLDASESSDPDEDELTFLWTQIGGPVAKLTGSDTAKLSFTTPEVFTKTLMTFVLVVKDAGGAESAPVPVTVTILNVNKPPVAHPRKLPSEINPATITLDATTSTDPDGDALTYQWEQVVGSQVTLSSATGPTVTFEGAEDGLRRSVPVQAHRQGHERRFVLGRGGRAGARGNGEHLRLLQHGRQPREPAGAVTAGGCPAVTPPAPVPPLRHPQHAPRPHGFDRRVPLSPNSTQDMSGFTGSLTSR</sequence>
<name>Q08UE3_STIAD</name>
<organism evidence="3 4">
    <name type="scientific">Stigmatella aurantiaca (strain DW4/3-1)</name>
    <dbReference type="NCBI Taxonomy" id="378806"/>
    <lineage>
        <taxon>Bacteria</taxon>
        <taxon>Pseudomonadati</taxon>
        <taxon>Myxococcota</taxon>
        <taxon>Myxococcia</taxon>
        <taxon>Myxococcales</taxon>
        <taxon>Cystobacterineae</taxon>
        <taxon>Archangiaceae</taxon>
        <taxon>Stigmatella</taxon>
    </lineage>
</organism>
<feature type="region of interest" description="Disordered" evidence="1">
    <location>
        <begin position="433"/>
        <end position="495"/>
    </location>
</feature>
<dbReference type="PANTHER" id="PTHR46182">
    <property type="entry name" value="FI19480P1"/>
    <property type="match status" value="1"/>
</dbReference>
<dbReference type="PANTHER" id="PTHR46182:SF2">
    <property type="entry name" value="FI19480P1"/>
    <property type="match status" value="1"/>
</dbReference>
<evidence type="ECO:0000256" key="2">
    <source>
        <dbReference type="SAM" id="SignalP"/>
    </source>
</evidence>